<dbReference type="InterPro" id="IPR029063">
    <property type="entry name" value="SAM-dependent_MTases_sf"/>
</dbReference>
<dbReference type="Gene3D" id="3.40.50.150">
    <property type="entry name" value="Vaccinia Virus protein VP39"/>
    <property type="match status" value="1"/>
</dbReference>
<keyword evidence="2 5" id="KW-0808">Transferase</keyword>
<dbReference type="PROSITE" id="PS01184">
    <property type="entry name" value="UBIE_2"/>
    <property type="match status" value="1"/>
</dbReference>
<dbReference type="GO" id="GO:0032259">
    <property type="term" value="P:methylation"/>
    <property type="evidence" value="ECO:0007669"/>
    <property type="project" value="UniProtKB-KW"/>
</dbReference>
<dbReference type="InterPro" id="IPR041698">
    <property type="entry name" value="Methyltransf_25"/>
</dbReference>
<sequence>MSAGDPYRLMALGYDPATALFLDPIRRLVRDALRRLGAGRVLDVCCGTGRQTLMLRRAGLHALGVDASPAMLAVAHKTVGDRSPFARMDARRLAFADATFDAACITLALHENAEPDRLAMAREMERVTRPGGHLLMVDYTAATTGGMAGLLVPLAERLAGAEHYRNYRDFMLRKGVAGLCRRLGLEPAEPAVPCLLGRASLVAARVSPRFPARP</sequence>
<dbReference type="RefSeq" id="WP_005990551.1">
    <property type="nucleotide sequence ID" value="NZ_AECZ01000002.1"/>
</dbReference>
<evidence type="ECO:0000256" key="2">
    <source>
        <dbReference type="ARBA" id="ARBA00022679"/>
    </source>
</evidence>
<dbReference type="InterPro" id="IPR023576">
    <property type="entry name" value="UbiE/COQ5_MeTrFase_CS"/>
</dbReference>
<evidence type="ECO:0000259" key="4">
    <source>
        <dbReference type="Pfam" id="PF13649"/>
    </source>
</evidence>
<reference evidence="5 6" key="1">
    <citation type="submission" date="2010-08" db="EMBL/GenBank/DDBJ databases">
        <title>The draft genome of Desulfovibrio fructosovorans JJ.</title>
        <authorList>
            <consortium name="US DOE Joint Genome Institute (JGI-PGF)"/>
            <person name="Lucas S."/>
            <person name="Copeland A."/>
            <person name="Lapidus A."/>
            <person name="Cheng J.-F."/>
            <person name="Bruce D."/>
            <person name="Goodwin L."/>
            <person name="Pitluck S."/>
            <person name="Land M.L."/>
            <person name="Hauser L."/>
            <person name="Chang Y.-J."/>
            <person name="Jeffries C."/>
            <person name="Wall J.D."/>
            <person name="Stahl D.A."/>
            <person name="Arkin A.P."/>
            <person name="Dehal P."/>
            <person name="Stolyar S.M."/>
            <person name="Hazen T.C."/>
            <person name="Woyke T.J."/>
        </authorList>
    </citation>
    <scope>NUCLEOTIDE SEQUENCE [LARGE SCALE GENOMIC DNA]</scope>
    <source>
        <strain evidence="5 6">JJ</strain>
    </source>
</reference>
<dbReference type="STRING" id="596151.DesfrDRAFT_0367"/>
<evidence type="ECO:0000313" key="6">
    <source>
        <dbReference type="Proteomes" id="UP000006250"/>
    </source>
</evidence>
<name>E1JRW8_SOLFR</name>
<keyword evidence="6" id="KW-1185">Reference proteome</keyword>
<dbReference type="GO" id="GO:0008168">
    <property type="term" value="F:methyltransferase activity"/>
    <property type="evidence" value="ECO:0007669"/>
    <property type="project" value="UniProtKB-KW"/>
</dbReference>
<accession>E1JRW8</accession>
<dbReference type="SUPFAM" id="SSF53335">
    <property type="entry name" value="S-adenosyl-L-methionine-dependent methyltransferases"/>
    <property type="match status" value="1"/>
</dbReference>
<dbReference type="PANTHER" id="PTHR43591">
    <property type="entry name" value="METHYLTRANSFERASE"/>
    <property type="match status" value="1"/>
</dbReference>
<dbReference type="CDD" id="cd02440">
    <property type="entry name" value="AdoMet_MTases"/>
    <property type="match status" value="1"/>
</dbReference>
<gene>
    <name evidence="5" type="ORF">DesfrDRAFT_0367</name>
</gene>
<comment type="caution">
    <text evidence="5">The sequence shown here is derived from an EMBL/GenBank/DDBJ whole genome shotgun (WGS) entry which is preliminary data.</text>
</comment>
<dbReference type="Proteomes" id="UP000006250">
    <property type="component" value="Unassembled WGS sequence"/>
</dbReference>
<dbReference type="Pfam" id="PF13649">
    <property type="entry name" value="Methyltransf_25"/>
    <property type="match status" value="1"/>
</dbReference>
<protein>
    <submittedName>
        <fullName evidence="5">Methyltransferase type 11</fullName>
    </submittedName>
</protein>
<organism evidence="5 6">
    <name type="scientific">Solidesulfovibrio fructosivorans JJ]</name>
    <dbReference type="NCBI Taxonomy" id="596151"/>
    <lineage>
        <taxon>Bacteria</taxon>
        <taxon>Pseudomonadati</taxon>
        <taxon>Thermodesulfobacteriota</taxon>
        <taxon>Desulfovibrionia</taxon>
        <taxon>Desulfovibrionales</taxon>
        <taxon>Desulfovibrionaceae</taxon>
        <taxon>Solidesulfovibrio</taxon>
    </lineage>
</organism>
<evidence type="ECO:0000256" key="3">
    <source>
        <dbReference type="ARBA" id="ARBA00022691"/>
    </source>
</evidence>
<proteinExistence type="predicted"/>
<keyword evidence="1 5" id="KW-0489">Methyltransferase</keyword>
<feature type="domain" description="Methyltransferase" evidence="4">
    <location>
        <begin position="41"/>
        <end position="132"/>
    </location>
</feature>
<dbReference type="EMBL" id="AECZ01000002">
    <property type="protein sequence ID" value="EFL52737.1"/>
    <property type="molecule type" value="Genomic_DNA"/>
</dbReference>
<dbReference type="eggNOG" id="COG2226">
    <property type="taxonomic scope" value="Bacteria"/>
</dbReference>
<evidence type="ECO:0000313" key="5">
    <source>
        <dbReference type="EMBL" id="EFL52737.1"/>
    </source>
</evidence>
<dbReference type="AlphaFoldDB" id="E1JRW8"/>
<evidence type="ECO:0000256" key="1">
    <source>
        <dbReference type="ARBA" id="ARBA00022603"/>
    </source>
</evidence>
<keyword evidence="3" id="KW-0949">S-adenosyl-L-methionine</keyword>